<accession>Q4R9T9</accession>
<keyword evidence="4" id="KW-1185">Reference proteome</keyword>
<protein>
    <submittedName>
        <fullName evidence="2">(spotted green pufferfish) hypothetical protein</fullName>
    </submittedName>
</protein>
<feature type="non-terminal residue" evidence="2">
    <location>
        <position position="1"/>
    </location>
</feature>
<dbReference type="InterPro" id="IPR000668">
    <property type="entry name" value="Peptidase_C1A_C"/>
</dbReference>
<reference evidence="2" key="2">
    <citation type="submission" date="2004-02" db="EMBL/GenBank/DDBJ databases">
        <authorList>
            <consortium name="Genoscope"/>
            <consortium name="Whitehead Institute Centre for Genome Research"/>
        </authorList>
    </citation>
    <scope>NUCLEOTIDE SEQUENCE</scope>
</reference>
<gene>
    <name evidence="2" type="ORF">GSTENG00036307001</name>
</gene>
<evidence type="ECO:0000313" key="3">
    <source>
        <dbReference type="Ensembl" id="ENSTNIP00000022677.1"/>
    </source>
</evidence>
<name>Q4R9T9_TETNG</name>
<dbReference type="KEGG" id="tng:GSTEN00036307G001"/>
<dbReference type="Proteomes" id="UP000007303">
    <property type="component" value="Unassembled WGS sequence"/>
</dbReference>
<dbReference type="Pfam" id="PF00112">
    <property type="entry name" value="Peptidase_C1"/>
    <property type="match status" value="1"/>
</dbReference>
<organism evidence="2">
    <name type="scientific">Tetraodon nigroviridis</name>
    <name type="common">Spotted green pufferfish</name>
    <name type="synonym">Chelonodon nigroviridis</name>
    <dbReference type="NCBI Taxonomy" id="99883"/>
    <lineage>
        <taxon>Eukaryota</taxon>
        <taxon>Metazoa</taxon>
        <taxon>Chordata</taxon>
        <taxon>Craniata</taxon>
        <taxon>Vertebrata</taxon>
        <taxon>Euteleostomi</taxon>
        <taxon>Actinopterygii</taxon>
        <taxon>Neopterygii</taxon>
        <taxon>Teleostei</taxon>
        <taxon>Neoteleostei</taxon>
        <taxon>Acanthomorphata</taxon>
        <taxon>Eupercaria</taxon>
        <taxon>Tetraodontiformes</taxon>
        <taxon>Tetradontoidea</taxon>
        <taxon>Tetraodontidae</taxon>
        <taxon>Tetraodon</taxon>
    </lineage>
</organism>
<dbReference type="AlphaFoldDB" id="Q4R9T9"/>
<reference evidence="3" key="3">
    <citation type="submission" date="2025-05" db="UniProtKB">
        <authorList>
            <consortium name="Ensembl"/>
        </authorList>
    </citation>
    <scope>IDENTIFICATION</scope>
</reference>
<dbReference type="OrthoDB" id="3789175at2759"/>
<dbReference type="GO" id="GO:0006508">
    <property type="term" value="P:proteolysis"/>
    <property type="evidence" value="ECO:0007669"/>
    <property type="project" value="InterPro"/>
</dbReference>
<proteinExistence type="predicted"/>
<dbReference type="STRING" id="99883.ENSTNIP00000022677"/>
<dbReference type="EMBL" id="CAAE01025292">
    <property type="protein sequence ID" value="CAG14844.1"/>
    <property type="molecule type" value="Genomic_DNA"/>
</dbReference>
<evidence type="ECO:0000313" key="2">
    <source>
        <dbReference type="EMBL" id="CAG14844.1"/>
    </source>
</evidence>
<dbReference type="SUPFAM" id="SSF54001">
    <property type="entry name" value="Cysteine proteinases"/>
    <property type="match status" value="1"/>
</dbReference>
<dbReference type="Gene3D" id="3.90.70.10">
    <property type="entry name" value="Cysteine proteinases"/>
    <property type="match status" value="1"/>
</dbReference>
<dbReference type="HOGENOM" id="CLU_3227210_0_0_1"/>
<feature type="domain" description="Peptidase C1A papain C-terminal" evidence="1">
    <location>
        <begin position="1"/>
        <end position="41"/>
    </location>
</feature>
<evidence type="ECO:0000313" key="4">
    <source>
        <dbReference type="Proteomes" id="UP000007303"/>
    </source>
</evidence>
<sequence>CGSCYCFATMGMLEARLRILTNNSQSPVLSPQQIVSCSEYSQGK</sequence>
<dbReference type="InterPro" id="IPR038765">
    <property type="entry name" value="Papain-like_cys_pep_sf"/>
</dbReference>
<dbReference type="GO" id="GO:0008234">
    <property type="term" value="F:cysteine-type peptidase activity"/>
    <property type="evidence" value="ECO:0007669"/>
    <property type="project" value="InterPro"/>
</dbReference>
<dbReference type="Ensembl" id="ENSTNIT00000022916.1">
    <property type="protein sequence ID" value="ENSTNIP00000022677.1"/>
    <property type="gene ID" value="ENSTNIG00000019464.1"/>
</dbReference>
<evidence type="ECO:0000259" key="1">
    <source>
        <dbReference type="Pfam" id="PF00112"/>
    </source>
</evidence>
<reference evidence="2 4" key="1">
    <citation type="journal article" date="2004" name="Nature">
        <title>Genome duplication in the teleost fish Tetraodon nigroviridis reveals the early vertebrate proto-karyotype.</title>
        <authorList>
            <person name="Jaillon O."/>
            <person name="Aury J.-M."/>
            <person name="Brunet F."/>
            <person name="Petit J.-L."/>
            <person name="Stange-Thomann N."/>
            <person name="Mauceli E."/>
            <person name="Bouneau L."/>
            <person name="Fischer C."/>
            <person name="Ozouf-Costaz C."/>
            <person name="Bernot A."/>
            <person name="Nicaud S."/>
            <person name="Jaffe D."/>
            <person name="Fisher S."/>
            <person name="Lutfalla G."/>
            <person name="Dossat C."/>
            <person name="Segurens B."/>
            <person name="Dasilva C."/>
            <person name="Salanoubat M."/>
            <person name="Levy M."/>
            <person name="Boudet N."/>
            <person name="Castellano S."/>
            <person name="Anthouard V."/>
            <person name="Jubin C."/>
            <person name="Castelli V."/>
            <person name="Katinka M."/>
            <person name="Vacherie B."/>
            <person name="Biemont C."/>
            <person name="Skalli Z."/>
            <person name="Cattolico L."/>
            <person name="Poulain J."/>
            <person name="De Berardinis V."/>
            <person name="Cruaud C."/>
            <person name="Duprat S."/>
            <person name="Brottier P."/>
            <person name="Coutanceau J.-P."/>
            <person name="Gouzy J."/>
            <person name="Parra G."/>
            <person name="Lardier G."/>
            <person name="Chapple C."/>
            <person name="McKernan K.J."/>
            <person name="McEwan P."/>
            <person name="Bosak S."/>
            <person name="Kellis M."/>
            <person name="Volff J.-N."/>
            <person name="Guigo R."/>
            <person name="Zody M.C."/>
            <person name="Mesirov J."/>
            <person name="Lindblad-Toh K."/>
            <person name="Birren B."/>
            <person name="Nusbaum C."/>
            <person name="Kahn D."/>
            <person name="Robinson-Rechavi M."/>
            <person name="Laudet V."/>
            <person name="Schachter V."/>
            <person name="Quetier F."/>
            <person name="Saurin W."/>
            <person name="Scarpelli C."/>
            <person name="Wincker P."/>
            <person name="Lander E.S."/>
            <person name="Weissenbach J."/>
            <person name="Roest Crollius H."/>
        </authorList>
    </citation>
    <scope>NUCLEOTIDE SEQUENCE [LARGE SCALE GENOMIC DNA]</scope>
</reference>
<feature type="non-terminal residue" evidence="2">
    <location>
        <position position="44"/>
    </location>
</feature>